<dbReference type="KEGG" id="cel:CELE_C18D1.4"/>
<dbReference type="GO" id="GO:0051968">
    <property type="term" value="P:positive regulation of synaptic transmission, glutamatergic"/>
    <property type="evidence" value="ECO:0000314"/>
    <property type="project" value="WormBase"/>
</dbReference>
<dbReference type="SMR" id="G5EDT2"/>
<dbReference type="eggNOG" id="ENOG502QPQH">
    <property type="taxonomic scope" value="Eukaryota"/>
</dbReference>
<feature type="region of interest" description="Disordered" evidence="1">
    <location>
        <begin position="323"/>
        <end position="366"/>
    </location>
</feature>
<feature type="compositionally biased region" description="Polar residues" evidence="1">
    <location>
        <begin position="323"/>
        <end position="336"/>
    </location>
</feature>
<organism evidence="4 5">
    <name type="scientific">Caenorhabditis elegans</name>
    <dbReference type="NCBI Taxonomy" id="6239"/>
    <lineage>
        <taxon>Eukaryota</taxon>
        <taxon>Metazoa</taxon>
        <taxon>Ecdysozoa</taxon>
        <taxon>Nematoda</taxon>
        <taxon>Chromadorea</taxon>
        <taxon>Rhabditida</taxon>
        <taxon>Rhabditina</taxon>
        <taxon>Rhabditomorpha</taxon>
        <taxon>Rhabditoidea</taxon>
        <taxon>Rhabditidae</taxon>
        <taxon>Peloderinae</taxon>
        <taxon>Caenorhabditis</taxon>
    </lineage>
</organism>
<dbReference type="PANTHER" id="PTHR12107">
    <property type="entry name" value="VOLTAGE-DEPENDENT CALCIUM CHANNEL GAMMA SUBUNIT"/>
    <property type="match status" value="1"/>
</dbReference>
<evidence type="ECO:0000313" key="6">
    <source>
        <dbReference type="WormBase" id="C18D1.4"/>
    </source>
</evidence>
<keyword evidence="5" id="KW-1185">Reference proteome</keyword>
<name>G5EDT2_CAEEL</name>
<dbReference type="EMBL" id="DQ015968">
    <property type="protein sequence ID" value="AAY81925.1"/>
    <property type="molecule type" value="mRNA"/>
</dbReference>
<dbReference type="InterPro" id="IPR051072">
    <property type="entry name" value="CACNG_subunit"/>
</dbReference>
<reference evidence="4" key="2">
    <citation type="submission" date="2003-03" db="EMBL/GenBank/DDBJ databases">
        <authorList>
            <person name="Sulson J.E."/>
            <person name="Waterston R."/>
        </authorList>
    </citation>
    <scope>NUCLEOTIDE SEQUENCE</scope>
    <source>
        <strain evidence="4">Bristol N2</strain>
    </source>
</reference>
<dbReference type="GO" id="GO:0019226">
    <property type="term" value="P:transmission of nerve impulse"/>
    <property type="evidence" value="ECO:0000318"/>
    <property type="project" value="GO_Central"/>
</dbReference>
<dbReference type="AlphaFoldDB" id="G5EDT2"/>
<sequence length="366" mass="41403">MMVIPVSQHKLIKIRRVNRDRLTKFALICSAMACGCNTLCSSTNHWLYTSEVLRYFIFPNQTLNFDDTSTATAPVYYKNATIGPWLFCWADPITPFHCSTVYYLTDEEPSDTTTSVQQSVRRAFLFMLAGMILDGFGLFMAIICYCLKNPYASLLISSLLHINSGIANFSCIIVYMSAVSKEVGNKIHAASEMDDPLFYMSYGFSFWCLKASFLFTELAALFSIVVYMAKRDERTFNRYKIRATFNLQKKPDDDDRQLSILTESSNTRFNRRTGSHTTADSPPPELDSMIKAPSSDRALQKYKTGIQGSFSLLAESFNHLPEQSRSGSEISYNGRRSTIRKPPKPSKSQPLRRFAIPVSQGYPSLS</sequence>
<dbReference type="Reactome" id="R-CEL-112308">
    <property type="pathway name" value="Presynaptic depolarization and calcium channel opening"/>
</dbReference>
<dbReference type="Proteomes" id="UP000001940">
    <property type="component" value="Chromosome II"/>
</dbReference>
<dbReference type="RefSeq" id="NP_001021976.1">
    <property type="nucleotide sequence ID" value="NM_001026805.2"/>
</dbReference>
<dbReference type="CTD" id="3564873"/>
<dbReference type="FunFam" id="1.20.140.150:FF:000075">
    <property type="entry name" value="STarGazin (Mammalian calcium channel) homolog"/>
    <property type="match status" value="1"/>
</dbReference>
<reference evidence="4" key="4">
    <citation type="submission" date="2024-10" db="EMBL/GenBank/DDBJ databases">
        <authorList>
            <consortium name="WormBase Consortium"/>
            <person name="WormBase"/>
        </authorList>
    </citation>
    <scope>NUCLEOTIDE SEQUENCE</scope>
    <source>
        <strain evidence="4">Bristol N2</strain>
    </source>
</reference>
<dbReference type="AGR" id="WB:WBGene00007670"/>
<feature type="transmembrane region" description="Helical" evidence="2">
    <location>
        <begin position="199"/>
        <end position="229"/>
    </location>
</feature>
<dbReference type="HOGENOM" id="CLU_757007_0_0_1"/>
<dbReference type="Reactome" id="R-CEL-5576893">
    <property type="pathway name" value="Phase 2 - plateau phase"/>
</dbReference>
<evidence type="ECO:0000256" key="2">
    <source>
        <dbReference type="SAM" id="Phobius"/>
    </source>
</evidence>
<dbReference type="STRING" id="6239.C18D1.4.1"/>
<feature type="transmembrane region" description="Helical" evidence="2">
    <location>
        <begin position="159"/>
        <end position="179"/>
    </location>
</feature>
<dbReference type="EMBL" id="BX284602">
    <property type="protein sequence ID" value="CAE17720.1"/>
    <property type="molecule type" value="Genomic_DNA"/>
</dbReference>
<dbReference type="GO" id="GO:0098839">
    <property type="term" value="C:postsynaptic density membrane"/>
    <property type="evidence" value="ECO:0000318"/>
    <property type="project" value="GO_Central"/>
</dbReference>
<protein>
    <submittedName>
        <fullName evidence="4">STarGazin (Mammalian calcium channel) homolog</fullName>
    </submittedName>
    <submittedName>
        <fullName evidence="3">Stargazin related protein STG-1</fullName>
    </submittedName>
</protein>
<evidence type="ECO:0000313" key="5">
    <source>
        <dbReference type="Proteomes" id="UP000001940"/>
    </source>
</evidence>
<proteinExistence type="evidence at transcript level"/>
<feature type="transmembrane region" description="Helical" evidence="2">
    <location>
        <begin position="123"/>
        <end position="147"/>
    </location>
</feature>
<dbReference type="FunCoup" id="G5EDT2">
    <property type="interactions" value="91"/>
</dbReference>
<dbReference type="PANTHER" id="PTHR12107:SF0">
    <property type="entry name" value="STARGAZIN (MAMMALIAN CALCIUM CHANNEL) HOMOLOG"/>
    <property type="match status" value="1"/>
</dbReference>
<dbReference type="GO" id="GO:0005245">
    <property type="term" value="F:voltage-gated calcium channel activity"/>
    <property type="evidence" value="ECO:0000318"/>
    <property type="project" value="GO_Central"/>
</dbReference>
<dbReference type="GO" id="GO:0016247">
    <property type="term" value="F:channel regulator activity"/>
    <property type="evidence" value="ECO:0000314"/>
    <property type="project" value="WormBase"/>
</dbReference>
<keyword evidence="2" id="KW-1133">Transmembrane helix</keyword>
<evidence type="ECO:0000256" key="1">
    <source>
        <dbReference type="SAM" id="MobiDB-lite"/>
    </source>
</evidence>
<dbReference type="OMA" id="NCFPNDI"/>
<dbReference type="OrthoDB" id="9990458at2759"/>
<keyword evidence="2" id="KW-0472">Membrane</keyword>
<keyword evidence="2" id="KW-0812">Transmembrane</keyword>
<reference evidence="4 5" key="1">
    <citation type="journal article" date="1998" name="Science">
        <title>Genome sequence of the nematode C. elegans: a platform for investigating biology.</title>
        <authorList>
            <consortium name="The C. elegans sequencing consortium"/>
            <person name="Sulson J.E."/>
            <person name="Waterston R."/>
        </authorList>
    </citation>
    <scope>NUCLEOTIDE SEQUENCE [LARGE SCALE GENOMIC DNA]</scope>
    <source>
        <strain evidence="4 5">Bristol N2</strain>
    </source>
</reference>
<dbReference type="GO" id="GO:0098970">
    <property type="term" value="P:postsynaptic neurotransmitter receptor diffusion trapping"/>
    <property type="evidence" value="ECO:0000318"/>
    <property type="project" value="GO_Central"/>
</dbReference>
<reference evidence="3" key="3">
    <citation type="journal article" date="2006" name="Proc. Natl. Acad. Sci. U.S.A.">
        <title>Reconstitution of invertebrate glutamate receptor function depends on stargazin-like proteins.</title>
        <authorList>
            <person name="Walker C.S."/>
            <person name="Brockie P.J."/>
            <person name="Madsen D.M."/>
            <person name="Francis M.M."/>
            <person name="Zheng Y."/>
            <person name="Koduri S."/>
            <person name="Mellem J.E."/>
            <person name="Strutz-Seebohm N."/>
            <person name="Maricq A.V."/>
        </authorList>
    </citation>
    <scope>NUCLEOTIDE SEQUENCE</scope>
    <source>
        <strain evidence="3">Bristol</strain>
    </source>
</reference>
<dbReference type="Bgee" id="WBGene00007670">
    <property type="expression patterns" value="Expressed in pharyngeal muscle cell (C elegans) and 1 other cell type or tissue"/>
</dbReference>
<dbReference type="GeneID" id="3564873"/>
<dbReference type="Reactome" id="R-CEL-5576892">
    <property type="pathway name" value="Phase 0 - rapid depolarisation"/>
</dbReference>
<gene>
    <name evidence="4 6" type="primary">stg-1</name>
    <name evidence="3" type="synonym">STG-1</name>
    <name evidence="6" type="ORF">C18D1.4</name>
    <name evidence="4" type="ORF">CELE_C18D1.4</name>
</gene>
<dbReference type="GO" id="GO:0032281">
    <property type="term" value="C:AMPA glutamate receptor complex"/>
    <property type="evidence" value="ECO:0000318"/>
    <property type="project" value="GO_Central"/>
</dbReference>
<dbReference type="WormBase" id="C18D1.4">
    <property type="protein sequence ID" value="CE34701"/>
    <property type="gene ID" value="WBGene00007670"/>
    <property type="gene designation" value="stg-1"/>
</dbReference>
<dbReference type="PaxDb" id="6239-C18D1.4"/>
<dbReference type="Gene3D" id="1.20.140.150">
    <property type="match status" value="1"/>
</dbReference>
<evidence type="ECO:0000313" key="4">
    <source>
        <dbReference type="EMBL" id="CAE17720.1"/>
    </source>
</evidence>
<evidence type="ECO:0000313" key="3">
    <source>
        <dbReference type="EMBL" id="AAY81925.1"/>
    </source>
</evidence>
<accession>G5EDT2</accession>
<feature type="region of interest" description="Disordered" evidence="1">
    <location>
        <begin position="264"/>
        <end position="286"/>
    </location>
</feature>